<dbReference type="InterPro" id="IPR006530">
    <property type="entry name" value="YD"/>
</dbReference>
<dbReference type="EMBL" id="LAZR01015070">
    <property type="protein sequence ID" value="KKM14769.1"/>
    <property type="molecule type" value="Genomic_DNA"/>
</dbReference>
<name>A0A0F9I518_9ZZZZ</name>
<reference evidence="1" key="1">
    <citation type="journal article" date="2015" name="Nature">
        <title>Complex archaea that bridge the gap between prokaryotes and eukaryotes.</title>
        <authorList>
            <person name="Spang A."/>
            <person name="Saw J.H."/>
            <person name="Jorgensen S.L."/>
            <person name="Zaremba-Niedzwiedzka K."/>
            <person name="Martijn J."/>
            <person name="Lind A.E."/>
            <person name="van Eijk R."/>
            <person name="Schleper C."/>
            <person name="Guy L."/>
            <person name="Ettema T.J."/>
        </authorList>
    </citation>
    <scope>NUCLEOTIDE SEQUENCE</scope>
</reference>
<sequence length="67" mass="7198">MGAMKKTPGHRLKHEAVYWVLAVIATALIASTAFAGKVIYTYDANGQLTSVTNSTTTSYYTLTAPET</sequence>
<evidence type="ECO:0000313" key="1">
    <source>
        <dbReference type="EMBL" id="KKM14769.1"/>
    </source>
</evidence>
<proteinExistence type="predicted"/>
<dbReference type="Pfam" id="PF05593">
    <property type="entry name" value="RHS_repeat"/>
    <property type="match status" value="1"/>
</dbReference>
<accession>A0A0F9I518</accession>
<dbReference type="AlphaFoldDB" id="A0A0F9I518"/>
<gene>
    <name evidence="1" type="ORF">LCGC14_1702780</name>
</gene>
<comment type="caution">
    <text evidence="1">The sequence shown here is derived from an EMBL/GenBank/DDBJ whole genome shotgun (WGS) entry which is preliminary data.</text>
</comment>
<organism evidence="1">
    <name type="scientific">marine sediment metagenome</name>
    <dbReference type="NCBI Taxonomy" id="412755"/>
    <lineage>
        <taxon>unclassified sequences</taxon>
        <taxon>metagenomes</taxon>
        <taxon>ecological metagenomes</taxon>
    </lineage>
</organism>
<protein>
    <submittedName>
        <fullName evidence="1">Uncharacterized protein</fullName>
    </submittedName>
</protein>
<dbReference type="NCBIfam" id="TIGR01643">
    <property type="entry name" value="YD_repeat_2x"/>
    <property type="match status" value="1"/>
</dbReference>
<dbReference type="InterPro" id="IPR031325">
    <property type="entry name" value="RHS_repeat"/>
</dbReference>